<comment type="caution">
    <text evidence="2">The sequence shown here is derived from an EMBL/GenBank/DDBJ whole genome shotgun (WGS) entry which is preliminary data.</text>
</comment>
<dbReference type="InterPro" id="IPR041685">
    <property type="entry name" value="AAA_GajA/Old/RecF-like"/>
</dbReference>
<keyword evidence="2" id="KW-0378">Hydrolase</keyword>
<proteinExistence type="predicted"/>
<dbReference type="Proteomes" id="UP000230136">
    <property type="component" value="Unassembled WGS sequence"/>
</dbReference>
<evidence type="ECO:0000313" key="3">
    <source>
        <dbReference type="Proteomes" id="UP000230136"/>
    </source>
</evidence>
<dbReference type="Gene3D" id="3.40.50.300">
    <property type="entry name" value="P-loop containing nucleotide triphosphate hydrolases"/>
    <property type="match status" value="1"/>
</dbReference>
<dbReference type="SUPFAM" id="SSF52540">
    <property type="entry name" value="P-loop containing nucleoside triphosphate hydrolases"/>
    <property type="match status" value="1"/>
</dbReference>
<keyword evidence="2" id="KW-0347">Helicase</keyword>
<keyword evidence="2" id="KW-0067">ATP-binding</keyword>
<dbReference type="EMBL" id="PFSY01000013">
    <property type="protein sequence ID" value="PJC02293.1"/>
    <property type="molecule type" value="Genomic_DNA"/>
</dbReference>
<gene>
    <name evidence="2" type="ORF">CO073_00250</name>
</gene>
<sequence>MSIFIKKLTIQNYKYFENEPIDLSVPNGNRGSGLNILIGENGNGKTSALEALNYLTLNSFSAENKLSVSDFFDFQKEIIIEGETDEFACGSSIDAYKFKSWSFSSSGIVFSAKNRDTKERGKLLSSPFQINNHFKIDQDQYKKGDGNTATDKTGNVKNIDGRDKIFGNARINDDDELNIFFFDKNRTRQIATGNYKTTFEKICDDLNWNFVKNLTDENIEKIVQNIAGEYFKSIEEITKKNVGKKTAKDLKDFFENDEFEKIKIELLNLLHPFSNSFFAIRNENELSQINVRDLGSGVEIILTLLILKNIAGASKGSIVYLIDEPELHLHPKAQAKLLDLLLEEAKDKQIIISTHSPYLFRGAISENATLLLFTRDKNKKITITDARDKGWGLFPWSPSWGEINFFAYDMPTVEFHDELYGFIHESYIGKASDQADADNRGKQTFFEKNYLQIKLTATKKWTPEFGGVAKNEEDVTLPTFIRNKTHHTENKTMQSANFTDIELKDSINELIKIIKNP</sequence>
<dbReference type="PANTHER" id="PTHR43581">
    <property type="entry name" value="ATP/GTP PHOSPHATASE"/>
    <property type="match status" value="1"/>
</dbReference>
<evidence type="ECO:0000259" key="1">
    <source>
        <dbReference type="Pfam" id="PF13175"/>
    </source>
</evidence>
<dbReference type="AlphaFoldDB" id="A0A2M8DSC6"/>
<evidence type="ECO:0000313" key="2">
    <source>
        <dbReference type="EMBL" id="PJC02293.1"/>
    </source>
</evidence>
<keyword evidence="2" id="KW-0547">Nucleotide-binding</keyword>
<accession>A0A2M8DSC6</accession>
<dbReference type="InterPro" id="IPR051396">
    <property type="entry name" value="Bact_Antivir_Def_Nuclease"/>
</dbReference>
<organism evidence="2 3">
    <name type="scientific">Candidatus Komeilibacteria bacterium CG_4_9_14_0_8_um_filter_36_9</name>
    <dbReference type="NCBI Taxonomy" id="1974473"/>
    <lineage>
        <taxon>Bacteria</taxon>
        <taxon>Candidatus Komeiliibacteriota</taxon>
    </lineage>
</organism>
<dbReference type="Pfam" id="PF13175">
    <property type="entry name" value="AAA_15"/>
    <property type="match status" value="1"/>
</dbReference>
<dbReference type="GO" id="GO:0004386">
    <property type="term" value="F:helicase activity"/>
    <property type="evidence" value="ECO:0007669"/>
    <property type="project" value="UniProtKB-KW"/>
</dbReference>
<reference evidence="3" key="1">
    <citation type="submission" date="2017-09" db="EMBL/GenBank/DDBJ databases">
        <title>Depth-based differentiation of microbial function through sediment-hosted aquifers and enrichment of novel symbionts in the deep terrestrial subsurface.</title>
        <authorList>
            <person name="Probst A.J."/>
            <person name="Ladd B."/>
            <person name="Jarett J.K."/>
            <person name="Geller-Mcgrath D.E."/>
            <person name="Sieber C.M.K."/>
            <person name="Emerson J.B."/>
            <person name="Anantharaman K."/>
            <person name="Thomas B.C."/>
            <person name="Malmstrom R."/>
            <person name="Stieglmeier M."/>
            <person name="Klingl A."/>
            <person name="Woyke T."/>
            <person name="Ryan C.M."/>
            <person name="Banfield J.F."/>
        </authorList>
    </citation>
    <scope>NUCLEOTIDE SEQUENCE [LARGE SCALE GENOMIC DNA]</scope>
</reference>
<dbReference type="PANTHER" id="PTHR43581:SF2">
    <property type="entry name" value="EXCINUCLEASE ATPASE SUBUNIT"/>
    <property type="match status" value="1"/>
</dbReference>
<protein>
    <submittedName>
        <fullName evidence="2">DNA helicase</fullName>
    </submittedName>
</protein>
<feature type="domain" description="Endonuclease GajA/Old nuclease/RecF-like AAA" evidence="1">
    <location>
        <begin position="5"/>
        <end position="359"/>
    </location>
</feature>
<dbReference type="InterPro" id="IPR027417">
    <property type="entry name" value="P-loop_NTPase"/>
</dbReference>
<name>A0A2M8DSC6_9BACT</name>